<feature type="signal peptide" evidence="2">
    <location>
        <begin position="1"/>
        <end position="20"/>
    </location>
</feature>
<dbReference type="Gene3D" id="3.40.30.10">
    <property type="entry name" value="Glutaredoxin"/>
    <property type="match status" value="1"/>
</dbReference>
<dbReference type="InterPro" id="IPR051470">
    <property type="entry name" value="Thiol:disulfide_interchange"/>
</dbReference>
<dbReference type="InterPro" id="IPR001853">
    <property type="entry name" value="DSBA-like_thioredoxin_dom"/>
</dbReference>
<evidence type="ECO:0000259" key="3">
    <source>
        <dbReference type="PROSITE" id="PS51352"/>
    </source>
</evidence>
<feature type="chain" id="PRO_5015414066" evidence="2">
    <location>
        <begin position="21"/>
        <end position="248"/>
    </location>
</feature>
<dbReference type="EMBL" id="QBUD01000001">
    <property type="protein sequence ID" value="PUB19119.1"/>
    <property type="molecule type" value="Genomic_DNA"/>
</dbReference>
<feature type="domain" description="Thioredoxin" evidence="3">
    <location>
        <begin position="60"/>
        <end position="247"/>
    </location>
</feature>
<dbReference type="GO" id="GO:0016491">
    <property type="term" value="F:oxidoreductase activity"/>
    <property type="evidence" value="ECO:0007669"/>
    <property type="project" value="InterPro"/>
</dbReference>
<evidence type="ECO:0000256" key="1">
    <source>
        <dbReference type="SAM" id="Coils"/>
    </source>
</evidence>
<protein>
    <submittedName>
        <fullName evidence="4">Protein-disulfide isomerase</fullName>
    </submittedName>
</protein>
<dbReference type="Pfam" id="PF01323">
    <property type="entry name" value="DSBA"/>
    <property type="match status" value="1"/>
</dbReference>
<dbReference type="Pfam" id="PF18312">
    <property type="entry name" value="ScsC_N"/>
    <property type="match status" value="1"/>
</dbReference>
<feature type="coiled-coil region" evidence="1">
    <location>
        <begin position="55"/>
        <end position="82"/>
    </location>
</feature>
<dbReference type="InterPro" id="IPR041205">
    <property type="entry name" value="ScsC_N"/>
</dbReference>
<gene>
    <name evidence="4" type="ORF">C8N45_101712</name>
</gene>
<organism evidence="4 5">
    <name type="scientific">Yoonia sediminilitoris</name>
    <dbReference type="NCBI Taxonomy" id="1286148"/>
    <lineage>
        <taxon>Bacteria</taxon>
        <taxon>Pseudomonadati</taxon>
        <taxon>Pseudomonadota</taxon>
        <taxon>Alphaproteobacteria</taxon>
        <taxon>Rhodobacterales</taxon>
        <taxon>Paracoccaceae</taxon>
        <taxon>Yoonia</taxon>
    </lineage>
</organism>
<keyword evidence="1" id="KW-0175">Coiled coil</keyword>
<accession>A0A2T6KRD6</accession>
<dbReference type="SUPFAM" id="SSF52833">
    <property type="entry name" value="Thioredoxin-like"/>
    <property type="match status" value="1"/>
</dbReference>
<reference evidence="4 5" key="1">
    <citation type="submission" date="2018-04" db="EMBL/GenBank/DDBJ databases">
        <title>Genomic Encyclopedia of Archaeal and Bacterial Type Strains, Phase II (KMG-II): from individual species to whole genera.</title>
        <authorList>
            <person name="Goeker M."/>
        </authorList>
    </citation>
    <scope>NUCLEOTIDE SEQUENCE [LARGE SCALE GENOMIC DNA]</scope>
    <source>
        <strain evidence="4 5">DSM 29955</strain>
    </source>
</reference>
<keyword evidence="5" id="KW-1185">Reference proteome</keyword>
<dbReference type="PANTHER" id="PTHR35272">
    <property type="entry name" value="THIOL:DISULFIDE INTERCHANGE PROTEIN DSBC-RELATED"/>
    <property type="match status" value="1"/>
</dbReference>
<dbReference type="PROSITE" id="PS51352">
    <property type="entry name" value="THIOREDOXIN_2"/>
    <property type="match status" value="1"/>
</dbReference>
<evidence type="ECO:0000313" key="4">
    <source>
        <dbReference type="EMBL" id="PUB19119.1"/>
    </source>
</evidence>
<dbReference type="InterPro" id="IPR036249">
    <property type="entry name" value="Thioredoxin-like_sf"/>
</dbReference>
<dbReference type="AlphaFoldDB" id="A0A2T6KRD6"/>
<dbReference type="PANTHER" id="PTHR35272:SF3">
    <property type="entry name" value="THIOL:DISULFIDE INTERCHANGE PROTEIN DSBC"/>
    <property type="match status" value="1"/>
</dbReference>
<keyword evidence="4" id="KW-0413">Isomerase</keyword>
<dbReference type="Proteomes" id="UP000244523">
    <property type="component" value="Unassembled WGS sequence"/>
</dbReference>
<sequence length="248" mass="27361">MMIARFALPLALLFAHPATALELDNLTAQERVQFRAEVRAYLLDNPEVLQEAIAILQQREQNAQLTADLELARANADALQNDGYSFVDGNPEGDITVVEFMDYRCGYCKRAFPEVAQLLADDPNIRFVVKELPILGEQSVLASRFAIATQIVGGDDAYKAVHDTLMEFRGDISEQSLTRLGSTLGIDTDAVLAQMDSPVVSEIIAANSVLAQQLNISGTPTFVFEDQIVRGYLQLAQMEQLVEELRAQ</sequence>
<dbReference type="CDD" id="cd03023">
    <property type="entry name" value="DsbA_Com1_like"/>
    <property type="match status" value="1"/>
</dbReference>
<proteinExistence type="predicted"/>
<dbReference type="GO" id="GO:0016853">
    <property type="term" value="F:isomerase activity"/>
    <property type="evidence" value="ECO:0007669"/>
    <property type="project" value="UniProtKB-KW"/>
</dbReference>
<dbReference type="InterPro" id="IPR013766">
    <property type="entry name" value="Thioredoxin_domain"/>
</dbReference>
<keyword evidence="2" id="KW-0732">Signal</keyword>
<name>A0A2T6KRD6_9RHOB</name>
<comment type="caution">
    <text evidence="4">The sequence shown here is derived from an EMBL/GenBank/DDBJ whole genome shotgun (WGS) entry which is preliminary data.</text>
</comment>
<evidence type="ECO:0000313" key="5">
    <source>
        <dbReference type="Proteomes" id="UP000244523"/>
    </source>
</evidence>
<evidence type="ECO:0000256" key="2">
    <source>
        <dbReference type="SAM" id="SignalP"/>
    </source>
</evidence>